<evidence type="ECO:0000313" key="2">
    <source>
        <dbReference type="EMBL" id="TRZ02555.1"/>
    </source>
</evidence>
<keyword evidence="3" id="KW-1185">Reference proteome</keyword>
<evidence type="ECO:0000256" key="1">
    <source>
        <dbReference type="SAM" id="MobiDB-lite"/>
    </source>
</evidence>
<proteinExistence type="predicted"/>
<dbReference type="Proteomes" id="UP000316079">
    <property type="component" value="Unassembled WGS sequence"/>
</dbReference>
<protein>
    <submittedName>
        <fullName evidence="2">Uncharacterized protein</fullName>
    </submittedName>
</protein>
<dbReference type="AlphaFoldDB" id="A0A553RK48"/>
<accession>A0A553RK48</accession>
<name>A0A553RK48_9TELE</name>
<reference evidence="2 3" key="1">
    <citation type="journal article" date="2019" name="Sci. Data">
        <title>Hybrid genome assembly and annotation of Danionella translucida.</title>
        <authorList>
            <person name="Kadobianskyi M."/>
            <person name="Schulze L."/>
            <person name="Schuelke M."/>
            <person name="Judkewitz B."/>
        </authorList>
    </citation>
    <scope>NUCLEOTIDE SEQUENCE [LARGE SCALE GENOMIC DNA]</scope>
    <source>
        <strain evidence="2 3">Bolton</strain>
    </source>
</reference>
<gene>
    <name evidence="2" type="ORF">DNTS_033783</name>
</gene>
<feature type="region of interest" description="Disordered" evidence="1">
    <location>
        <begin position="1"/>
        <end position="21"/>
    </location>
</feature>
<dbReference type="EMBL" id="SRMA01023915">
    <property type="protein sequence ID" value="TRZ02555.1"/>
    <property type="molecule type" value="Genomic_DNA"/>
</dbReference>
<organism evidence="2 3">
    <name type="scientific">Danionella cerebrum</name>
    <dbReference type="NCBI Taxonomy" id="2873325"/>
    <lineage>
        <taxon>Eukaryota</taxon>
        <taxon>Metazoa</taxon>
        <taxon>Chordata</taxon>
        <taxon>Craniata</taxon>
        <taxon>Vertebrata</taxon>
        <taxon>Euteleostomi</taxon>
        <taxon>Actinopterygii</taxon>
        <taxon>Neopterygii</taxon>
        <taxon>Teleostei</taxon>
        <taxon>Ostariophysi</taxon>
        <taxon>Cypriniformes</taxon>
        <taxon>Danionidae</taxon>
        <taxon>Danioninae</taxon>
        <taxon>Danionella</taxon>
    </lineage>
</organism>
<comment type="caution">
    <text evidence="2">The sequence shown here is derived from an EMBL/GenBank/DDBJ whole genome shotgun (WGS) entry which is preliminary data.</text>
</comment>
<evidence type="ECO:0000313" key="3">
    <source>
        <dbReference type="Proteomes" id="UP000316079"/>
    </source>
</evidence>
<sequence>MWRNWSHRSPHLHQRNLRLNV</sequence>